<dbReference type="GO" id="GO:0005739">
    <property type="term" value="C:mitochondrion"/>
    <property type="evidence" value="ECO:0007669"/>
    <property type="project" value="TreeGrafter"/>
</dbReference>
<dbReference type="Proteomes" id="UP000290289">
    <property type="component" value="Chromosome 7"/>
</dbReference>
<keyword evidence="3" id="KW-1185">Reference proteome</keyword>
<accession>A0A498JJC5</accession>
<feature type="region of interest" description="Disordered" evidence="1">
    <location>
        <begin position="81"/>
        <end position="108"/>
    </location>
</feature>
<dbReference type="PANTHER" id="PTHR43382:SF3">
    <property type="entry name" value="PROLINE--TRNA LIGASE, CHLOROPLASTIC_MITOCHONDRIAL"/>
    <property type="match status" value="1"/>
</dbReference>
<sequence>MCTRGASQKLKSSIKHNSLAQEHRPKGRAREPICNWAAPTGPVHVCLFLPSSLFSPSISRRYPVVHRHHLWFPESTTGISAQRTTSVTDEKDRVDNQKSNRVQDRGVSPRSQDFNAWYLDVIEQAELDDYVPVRGTMVIRPYGYAIWEAILKVLSLIVALLEALAGSTHERNHGQSHVQFTQWIHSYRDLPCMVNQAIQMIDMYLKFAYEQAEIPVIAGGKSKVETFAGAVSVENKSHIDGRRDFAWVYKRTEFDQNLCMQFTDGSGQRQHVWQTSRAVSTPFVGGIIMTHGDDTGLMLPPKIAPIQSVVVSRTDVPGKQEKVFGISMGPFEFAGLCDGQVE</sequence>
<dbReference type="GO" id="GO:0005524">
    <property type="term" value="F:ATP binding"/>
    <property type="evidence" value="ECO:0007669"/>
    <property type="project" value="InterPro"/>
</dbReference>
<proteinExistence type="predicted"/>
<dbReference type="GO" id="GO:0017101">
    <property type="term" value="C:aminoacyl-tRNA synthetase multienzyme complex"/>
    <property type="evidence" value="ECO:0007669"/>
    <property type="project" value="TreeGrafter"/>
</dbReference>
<feature type="compositionally biased region" description="Basic and acidic residues" evidence="1">
    <location>
        <begin position="88"/>
        <end position="104"/>
    </location>
</feature>
<dbReference type="InterPro" id="IPR045864">
    <property type="entry name" value="aa-tRNA-synth_II/BPL/LPL"/>
</dbReference>
<feature type="region of interest" description="Disordered" evidence="1">
    <location>
        <begin position="1"/>
        <end position="28"/>
    </location>
</feature>
<evidence type="ECO:0000313" key="2">
    <source>
        <dbReference type="EMBL" id="RXH95115.1"/>
    </source>
</evidence>
<dbReference type="GO" id="GO:0006433">
    <property type="term" value="P:prolyl-tRNA aminoacylation"/>
    <property type="evidence" value="ECO:0007669"/>
    <property type="project" value="InterPro"/>
</dbReference>
<evidence type="ECO:0000256" key="1">
    <source>
        <dbReference type="SAM" id="MobiDB-lite"/>
    </source>
</evidence>
<dbReference type="PANTHER" id="PTHR43382">
    <property type="entry name" value="PROLYL-TRNA SYNTHETASE"/>
    <property type="match status" value="1"/>
</dbReference>
<dbReference type="Gene3D" id="3.30.930.10">
    <property type="entry name" value="Bira Bifunctional Protein, Domain 2"/>
    <property type="match status" value="2"/>
</dbReference>
<reference evidence="2 3" key="1">
    <citation type="submission" date="2018-10" db="EMBL/GenBank/DDBJ databases">
        <title>A high-quality apple genome assembly.</title>
        <authorList>
            <person name="Hu J."/>
        </authorList>
    </citation>
    <scope>NUCLEOTIDE SEQUENCE [LARGE SCALE GENOMIC DNA]</scope>
    <source>
        <strain evidence="3">cv. HFTH1</strain>
        <tissue evidence="2">Young leaf</tissue>
    </source>
</reference>
<dbReference type="GO" id="GO:0009570">
    <property type="term" value="C:chloroplast stroma"/>
    <property type="evidence" value="ECO:0007669"/>
    <property type="project" value="TreeGrafter"/>
</dbReference>
<comment type="caution">
    <text evidence="2">The sequence shown here is derived from an EMBL/GenBank/DDBJ whole genome shotgun (WGS) entry which is preliminary data.</text>
</comment>
<protein>
    <recommendedName>
        <fullName evidence="4">Proline--tRNA ligase</fullName>
    </recommendedName>
</protein>
<evidence type="ECO:0008006" key="4">
    <source>
        <dbReference type="Google" id="ProtNLM"/>
    </source>
</evidence>
<name>A0A498JJC5_MALDO</name>
<dbReference type="SUPFAM" id="SSF55681">
    <property type="entry name" value="Class II aaRS and biotin synthetases"/>
    <property type="match status" value="1"/>
</dbReference>
<gene>
    <name evidence="2" type="ORF">DVH24_024799</name>
</gene>
<feature type="compositionally biased region" description="Polar residues" evidence="1">
    <location>
        <begin position="1"/>
        <end position="20"/>
    </location>
</feature>
<organism evidence="2 3">
    <name type="scientific">Malus domestica</name>
    <name type="common">Apple</name>
    <name type="synonym">Pyrus malus</name>
    <dbReference type="NCBI Taxonomy" id="3750"/>
    <lineage>
        <taxon>Eukaryota</taxon>
        <taxon>Viridiplantae</taxon>
        <taxon>Streptophyta</taxon>
        <taxon>Embryophyta</taxon>
        <taxon>Tracheophyta</taxon>
        <taxon>Spermatophyta</taxon>
        <taxon>Magnoliopsida</taxon>
        <taxon>eudicotyledons</taxon>
        <taxon>Gunneridae</taxon>
        <taxon>Pentapetalae</taxon>
        <taxon>rosids</taxon>
        <taxon>fabids</taxon>
        <taxon>Rosales</taxon>
        <taxon>Rosaceae</taxon>
        <taxon>Amygdaloideae</taxon>
        <taxon>Maleae</taxon>
        <taxon>Malus</taxon>
    </lineage>
</organism>
<evidence type="ECO:0000313" key="3">
    <source>
        <dbReference type="Proteomes" id="UP000290289"/>
    </source>
</evidence>
<dbReference type="STRING" id="3750.A0A498JJC5"/>
<dbReference type="GO" id="GO:0004827">
    <property type="term" value="F:proline-tRNA ligase activity"/>
    <property type="evidence" value="ECO:0007669"/>
    <property type="project" value="InterPro"/>
</dbReference>
<dbReference type="InterPro" id="IPR004499">
    <property type="entry name" value="Pro-tRNA-ligase_IIa_arc-type"/>
</dbReference>
<dbReference type="AlphaFoldDB" id="A0A498JJC5"/>
<dbReference type="EMBL" id="RDQH01000333">
    <property type="protein sequence ID" value="RXH95115.1"/>
    <property type="molecule type" value="Genomic_DNA"/>
</dbReference>